<keyword evidence="4" id="KW-0472">Membrane</keyword>
<feature type="domain" description="RRM" evidence="5">
    <location>
        <begin position="3"/>
        <end position="73"/>
    </location>
</feature>
<gene>
    <name evidence="6" type="ORF">D9619_005493</name>
</gene>
<evidence type="ECO:0000313" key="7">
    <source>
        <dbReference type="Proteomes" id="UP000567179"/>
    </source>
</evidence>
<dbReference type="Pfam" id="PF00076">
    <property type="entry name" value="RRM_1"/>
    <property type="match status" value="2"/>
</dbReference>
<dbReference type="GO" id="GO:0003729">
    <property type="term" value="F:mRNA binding"/>
    <property type="evidence" value="ECO:0007669"/>
    <property type="project" value="TreeGrafter"/>
</dbReference>
<dbReference type="GO" id="GO:0005634">
    <property type="term" value="C:nucleus"/>
    <property type="evidence" value="ECO:0007669"/>
    <property type="project" value="TreeGrafter"/>
</dbReference>
<dbReference type="SMART" id="SM00360">
    <property type="entry name" value="RRM"/>
    <property type="match status" value="2"/>
</dbReference>
<keyword evidence="1 2" id="KW-0694">RNA-binding</keyword>
<dbReference type="OrthoDB" id="1099063at2759"/>
<keyword evidence="4" id="KW-0812">Transmembrane</keyword>
<dbReference type="PANTHER" id="PTHR23003">
    <property type="entry name" value="RNA RECOGNITION MOTIF RRM DOMAIN CONTAINING PROTEIN"/>
    <property type="match status" value="1"/>
</dbReference>
<feature type="transmembrane region" description="Helical" evidence="4">
    <location>
        <begin position="183"/>
        <end position="205"/>
    </location>
</feature>
<keyword evidence="7" id="KW-1185">Reference proteome</keyword>
<dbReference type="CDD" id="cd12339">
    <property type="entry name" value="RRM2_SRSF1_4_like"/>
    <property type="match status" value="1"/>
</dbReference>
<proteinExistence type="predicted"/>
<feature type="domain" description="RRM" evidence="5">
    <location>
        <begin position="97"/>
        <end position="173"/>
    </location>
</feature>
<protein>
    <recommendedName>
        <fullName evidence="5">RRM domain-containing protein</fullName>
    </recommendedName>
</protein>
<dbReference type="InterPro" id="IPR000504">
    <property type="entry name" value="RRM_dom"/>
</dbReference>
<dbReference type="GO" id="GO:0005737">
    <property type="term" value="C:cytoplasm"/>
    <property type="evidence" value="ECO:0007669"/>
    <property type="project" value="TreeGrafter"/>
</dbReference>
<keyword evidence="4" id="KW-1133">Transmembrane helix</keyword>
<name>A0A8H5BX02_9AGAR</name>
<dbReference type="PANTHER" id="PTHR23003:SF51">
    <property type="entry name" value="SERINE-ARGININE PROTEIN 55"/>
    <property type="match status" value="1"/>
</dbReference>
<dbReference type="EMBL" id="JAACJJ010000001">
    <property type="protein sequence ID" value="KAF5330816.1"/>
    <property type="molecule type" value="Genomic_DNA"/>
</dbReference>
<dbReference type="InterPro" id="IPR012677">
    <property type="entry name" value="Nucleotide-bd_a/b_plait_sf"/>
</dbReference>
<accession>A0A8H5BX02</accession>
<dbReference type="PROSITE" id="PS50102">
    <property type="entry name" value="RRM"/>
    <property type="match status" value="2"/>
</dbReference>
<reference evidence="6 7" key="1">
    <citation type="journal article" date="2020" name="ISME J.">
        <title>Uncovering the hidden diversity of litter-decomposition mechanisms in mushroom-forming fungi.</title>
        <authorList>
            <person name="Floudas D."/>
            <person name="Bentzer J."/>
            <person name="Ahren D."/>
            <person name="Johansson T."/>
            <person name="Persson P."/>
            <person name="Tunlid A."/>
        </authorList>
    </citation>
    <scope>NUCLEOTIDE SEQUENCE [LARGE SCALE GENOMIC DNA]</scope>
    <source>
        <strain evidence="6 7">CBS 101986</strain>
    </source>
</reference>
<feature type="compositionally biased region" description="Basic and acidic residues" evidence="3">
    <location>
        <begin position="77"/>
        <end position="86"/>
    </location>
</feature>
<evidence type="ECO:0000256" key="2">
    <source>
        <dbReference type="PROSITE-ProRule" id="PRU00176"/>
    </source>
</evidence>
<comment type="caution">
    <text evidence="6">The sequence shown here is derived from an EMBL/GenBank/DDBJ whole genome shotgun (WGS) entry which is preliminary data.</text>
</comment>
<dbReference type="InterPro" id="IPR050374">
    <property type="entry name" value="RRT5_SRSF_SR"/>
</dbReference>
<evidence type="ECO:0000256" key="3">
    <source>
        <dbReference type="SAM" id="MobiDB-lite"/>
    </source>
</evidence>
<feature type="region of interest" description="Disordered" evidence="3">
    <location>
        <begin position="77"/>
        <end position="96"/>
    </location>
</feature>
<evidence type="ECO:0000256" key="1">
    <source>
        <dbReference type="ARBA" id="ARBA00022884"/>
    </source>
</evidence>
<dbReference type="AlphaFoldDB" id="A0A8H5BX02"/>
<evidence type="ECO:0000256" key="4">
    <source>
        <dbReference type="SAM" id="Phobius"/>
    </source>
</evidence>
<evidence type="ECO:0000259" key="5">
    <source>
        <dbReference type="PROSITE" id="PS50102"/>
    </source>
</evidence>
<dbReference type="SUPFAM" id="SSF54928">
    <property type="entry name" value="RNA-binding domain, RBD"/>
    <property type="match status" value="1"/>
</dbReference>
<evidence type="ECO:0000313" key="6">
    <source>
        <dbReference type="EMBL" id="KAF5330816.1"/>
    </source>
</evidence>
<dbReference type="Proteomes" id="UP000567179">
    <property type="component" value="Unassembled WGS sequence"/>
</dbReference>
<sequence length="346" mass="37715">MSRRLYLGRLPADTRSEDVSKFFDGYGRIIDCRVMTGFGFVEFENAKDAEDAVQNFNGKPFMGATIVVEFAKESRPRREFHEDRSHGAPRSRRPPGIRLIVSGVSRDTSWQQEQDLKDFGRDAGSVSFADIDRDVPGQGILEYLSREDAERAVQDLDGKDLRGRQVRVALDDSAPTTIVAMNVVMTGVMTVITIVVTIGTAATALGRLPVVTTTSAVLPGPRHLAEGMAMIEGLQGTMITGAEDMMTADSLIIILTDVGMIKTVAGTIGGLRATTKKIGMMTDLGPPMERAIGLAEERECVVGGRTDGVEWFLCFFNGLLRSLWCCRRLLGPVYFSIGWSTPRGGA</sequence>
<dbReference type="Gene3D" id="3.30.70.330">
    <property type="match status" value="2"/>
</dbReference>
<feature type="transmembrane region" description="Helical" evidence="4">
    <location>
        <begin position="251"/>
        <end position="271"/>
    </location>
</feature>
<dbReference type="InterPro" id="IPR035979">
    <property type="entry name" value="RBD_domain_sf"/>
</dbReference>
<organism evidence="6 7">
    <name type="scientific">Psilocybe cf. subviscida</name>
    <dbReference type="NCBI Taxonomy" id="2480587"/>
    <lineage>
        <taxon>Eukaryota</taxon>
        <taxon>Fungi</taxon>
        <taxon>Dikarya</taxon>
        <taxon>Basidiomycota</taxon>
        <taxon>Agaricomycotina</taxon>
        <taxon>Agaricomycetes</taxon>
        <taxon>Agaricomycetidae</taxon>
        <taxon>Agaricales</taxon>
        <taxon>Agaricineae</taxon>
        <taxon>Strophariaceae</taxon>
        <taxon>Psilocybe</taxon>
    </lineage>
</organism>